<dbReference type="Gene3D" id="3.40.50.880">
    <property type="match status" value="1"/>
</dbReference>
<reference evidence="2 3" key="1">
    <citation type="submission" date="2012-05" db="EMBL/GenBank/DDBJ databases">
        <title>Finished chromosome of genome of Oscillatoria sp. PCC 7112.</title>
        <authorList>
            <consortium name="US DOE Joint Genome Institute"/>
            <person name="Gugger M."/>
            <person name="Coursin T."/>
            <person name="Rippka R."/>
            <person name="Tandeau De Marsac N."/>
            <person name="Huntemann M."/>
            <person name="Wei C.-L."/>
            <person name="Han J."/>
            <person name="Detter J.C."/>
            <person name="Han C."/>
            <person name="Tapia R."/>
            <person name="Davenport K."/>
            <person name="Daligault H."/>
            <person name="Erkkila T."/>
            <person name="Gu W."/>
            <person name="Munk A.C.C."/>
            <person name="Teshima H."/>
            <person name="Xu Y."/>
            <person name="Chain P."/>
            <person name="Chen A."/>
            <person name="Krypides N."/>
            <person name="Mavromatis K."/>
            <person name="Markowitz V."/>
            <person name="Szeto E."/>
            <person name="Ivanova N."/>
            <person name="Mikhailova N."/>
            <person name="Ovchinnikova G."/>
            <person name="Pagani I."/>
            <person name="Pati A."/>
            <person name="Goodwin L."/>
            <person name="Peters L."/>
            <person name="Pitluck S."/>
            <person name="Woyke T."/>
            <person name="Kerfeld C."/>
        </authorList>
    </citation>
    <scope>NUCLEOTIDE SEQUENCE [LARGE SCALE GENOMIC DNA]</scope>
    <source>
        <strain evidence="2 3">PCC 7112</strain>
    </source>
</reference>
<dbReference type="InterPro" id="IPR029062">
    <property type="entry name" value="Class_I_gatase-like"/>
</dbReference>
<evidence type="ECO:0000259" key="1">
    <source>
        <dbReference type="Pfam" id="PF01965"/>
    </source>
</evidence>
<dbReference type="PANTHER" id="PTHR43130">
    <property type="entry name" value="ARAC-FAMILY TRANSCRIPTIONAL REGULATOR"/>
    <property type="match status" value="1"/>
</dbReference>
<dbReference type="GO" id="GO:0006355">
    <property type="term" value="P:regulation of DNA-templated transcription"/>
    <property type="evidence" value="ECO:0007669"/>
    <property type="project" value="TreeGrafter"/>
</dbReference>
<dbReference type="PANTHER" id="PTHR43130:SF14">
    <property type="entry name" value="DJ-1_PFPI DOMAIN-CONTAINING PROTEIN"/>
    <property type="match status" value="1"/>
</dbReference>
<keyword evidence="3" id="KW-1185">Reference proteome</keyword>
<dbReference type="Pfam" id="PF01965">
    <property type="entry name" value="DJ-1_PfpI"/>
    <property type="match status" value="1"/>
</dbReference>
<feature type="domain" description="DJ-1/PfpI" evidence="1">
    <location>
        <begin position="13"/>
        <end position="182"/>
    </location>
</feature>
<sequence length="204" mass="21500">MPLSEVGLMATRNVAILMFDDVEVLDFAGPFEVFSVTSELSKGDRPFAVSTVAEHPGAVSARNGLSVNPDCTISDCPPPDILIVPGGQGTRKLINNSEVINWIKDCAPTAKLVLSVCTGSLLLAKAGLLEGLAATTHHRALDLLKKLAPNTTIIENQRFVDNGKIITSGGIAAGIDMSLHVVGKLLGTAQAEQTAEHMEYKIGN</sequence>
<accession>K9VMS1</accession>
<proteinExistence type="predicted"/>
<dbReference type="STRING" id="179408.Osc7112_4549"/>
<dbReference type="SUPFAM" id="SSF52317">
    <property type="entry name" value="Class I glutamine amidotransferase-like"/>
    <property type="match status" value="1"/>
</dbReference>
<dbReference type="AlphaFoldDB" id="K9VMS1"/>
<dbReference type="InterPro" id="IPR052158">
    <property type="entry name" value="INH-QAR"/>
</dbReference>
<protein>
    <submittedName>
        <fullName evidence="2">ThiJ/PfpI domain-containing protein</fullName>
    </submittedName>
</protein>
<name>K9VMS1_9CYAN</name>
<dbReference type="eggNOG" id="COG4977">
    <property type="taxonomic scope" value="Bacteria"/>
</dbReference>
<dbReference type="CDD" id="cd03139">
    <property type="entry name" value="GATase1_PfpI_2"/>
    <property type="match status" value="1"/>
</dbReference>
<dbReference type="KEGG" id="oni:Osc7112_4549"/>
<dbReference type="InterPro" id="IPR002818">
    <property type="entry name" value="DJ-1/PfpI"/>
</dbReference>
<dbReference type="EMBL" id="CP003614">
    <property type="protein sequence ID" value="AFZ08844.1"/>
    <property type="molecule type" value="Genomic_DNA"/>
</dbReference>
<evidence type="ECO:0000313" key="2">
    <source>
        <dbReference type="EMBL" id="AFZ08844.1"/>
    </source>
</evidence>
<dbReference type="Proteomes" id="UP000010478">
    <property type="component" value="Chromosome"/>
</dbReference>
<evidence type="ECO:0000313" key="3">
    <source>
        <dbReference type="Proteomes" id="UP000010478"/>
    </source>
</evidence>
<dbReference type="HOGENOM" id="CLU_000445_44_1_3"/>
<gene>
    <name evidence="2" type="ORF">Osc7112_4549</name>
</gene>
<organism evidence="2 3">
    <name type="scientific">Phormidium nigroviride PCC 7112</name>
    <dbReference type="NCBI Taxonomy" id="179408"/>
    <lineage>
        <taxon>Bacteria</taxon>
        <taxon>Bacillati</taxon>
        <taxon>Cyanobacteriota</taxon>
        <taxon>Cyanophyceae</taxon>
        <taxon>Oscillatoriophycideae</taxon>
        <taxon>Oscillatoriales</taxon>
        <taxon>Oscillatoriaceae</taxon>
        <taxon>Phormidium</taxon>
    </lineage>
</organism>